<dbReference type="InterPro" id="IPR025565">
    <property type="entry name" value="DUF4328"/>
</dbReference>
<name>A0ABP6RZQ3_9PSEU</name>
<keyword evidence="2" id="KW-0472">Membrane</keyword>
<evidence type="ECO:0000313" key="5">
    <source>
        <dbReference type="Proteomes" id="UP001500483"/>
    </source>
</evidence>
<reference evidence="5" key="1">
    <citation type="journal article" date="2019" name="Int. J. Syst. Evol. Microbiol.">
        <title>The Global Catalogue of Microorganisms (GCM) 10K type strain sequencing project: providing services to taxonomists for standard genome sequencing and annotation.</title>
        <authorList>
            <consortium name="The Broad Institute Genomics Platform"/>
            <consortium name="The Broad Institute Genome Sequencing Center for Infectious Disease"/>
            <person name="Wu L."/>
            <person name="Ma J."/>
        </authorList>
    </citation>
    <scope>NUCLEOTIDE SEQUENCE [LARGE SCALE GENOMIC DNA]</scope>
    <source>
        <strain evidence="5">JCM 9687</strain>
    </source>
</reference>
<protein>
    <submittedName>
        <fullName evidence="4">DUF4328 domain-containing protein</fullName>
    </submittedName>
</protein>
<evidence type="ECO:0000256" key="1">
    <source>
        <dbReference type="SAM" id="MobiDB-lite"/>
    </source>
</evidence>
<feature type="transmembrane region" description="Helical" evidence="2">
    <location>
        <begin position="256"/>
        <end position="277"/>
    </location>
</feature>
<dbReference type="RefSeq" id="WP_344930804.1">
    <property type="nucleotide sequence ID" value="NZ_BAAAYK010000038.1"/>
</dbReference>
<proteinExistence type="predicted"/>
<feature type="domain" description="DUF4328" evidence="3">
    <location>
        <begin position="111"/>
        <end position="272"/>
    </location>
</feature>
<feature type="transmembrane region" description="Helical" evidence="2">
    <location>
        <begin position="124"/>
        <end position="150"/>
    </location>
</feature>
<evidence type="ECO:0000256" key="2">
    <source>
        <dbReference type="SAM" id="Phobius"/>
    </source>
</evidence>
<gene>
    <name evidence="4" type="ORF">GCM10020366_59200</name>
</gene>
<evidence type="ECO:0000313" key="4">
    <source>
        <dbReference type="EMBL" id="GAA3364216.1"/>
    </source>
</evidence>
<dbReference type="Proteomes" id="UP001500483">
    <property type="component" value="Unassembled WGS sequence"/>
</dbReference>
<feature type="transmembrane region" description="Helical" evidence="2">
    <location>
        <begin position="213"/>
        <end position="236"/>
    </location>
</feature>
<organism evidence="4 5">
    <name type="scientific">Saccharopolyspora gregorii</name>
    <dbReference type="NCBI Taxonomy" id="33914"/>
    <lineage>
        <taxon>Bacteria</taxon>
        <taxon>Bacillati</taxon>
        <taxon>Actinomycetota</taxon>
        <taxon>Actinomycetes</taxon>
        <taxon>Pseudonocardiales</taxon>
        <taxon>Pseudonocardiaceae</taxon>
        <taxon>Saccharopolyspora</taxon>
    </lineage>
</organism>
<keyword evidence="2" id="KW-0812">Transmembrane</keyword>
<feature type="transmembrane region" description="Helical" evidence="2">
    <location>
        <begin position="82"/>
        <end position="104"/>
    </location>
</feature>
<evidence type="ECO:0000259" key="3">
    <source>
        <dbReference type="Pfam" id="PF14219"/>
    </source>
</evidence>
<comment type="caution">
    <text evidence="4">The sequence shown here is derived from an EMBL/GenBank/DDBJ whole genome shotgun (WGS) entry which is preliminary data.</text>
</comment>
<dbReference type="Pfam" id="PF14219">
    <property type="entry name" value="DUF4328"/>
    <property type="match status" value="1"/>
</dbReference>
<feature type="region of interest" description="Disordered" evidence="1">
    <location>
        <begin position="1"/>
        <end position="40"/>
    </location>
</feature>
<keyword evidence="2" id="KW-1133">Transmembrane helix</keyword>
<keyword evidence="5" id="KW-1185">Reference proteome</keyword>
<sequence>MTTPPDRPAGSGLRVEWVATPPGGLRPRRRARPPARYSGPPSYPGVPRWGFPLLGWRWPLALPTRPQVDPVQRVTWLSAMSWSALWLMAAVSGVAAVAEAWRYGLLLMSRGSALSKVALDLSDTLVVTSGVLSWLLGATSGVFAVLWLVWARRASARQLEVAPRRPEWQVVAGVLVPGWNLVAPGTALAELEHGVLVAAGARRAAERPRPSRLVGWWWGSWALSLLLGWSALLWGFRDGVQAMADGVVLHFWADVAAAACAVLAMRVITYVTSLLVPSDPTLLVRPRVVGVRGAPEPPRAARPADAPR</sequence>
<dbReference type="EMBL" id="BAAAYK010000038">
    <property type="protein sequence ID" value="GAA3364216.1"/>
    <property type="molecule type" value="Genomic_DNA"/>
</dbReference>
<accession>A0ABP6RZQ3</accession>